<organism evidence="2 3">
    <name type="scientific">Streptomyces racemochromogenes</name>
    <dbReference type="NCBI Taxonomy" id="67353"/>
    <lineage>
        <taxon>Bacteria</taxon>
        <taxon>Bacillati</taxon>
        <taxon>Actinomycetota</taxon>
        <taxon>Actinomycetes</taxon>
        <taxon>Kitasatosporales</taxon>
        <taxon>Streptomycetaceae</taxon>
        <taxon>Streptomyces</taxon>
    </lineage>
</organism>
<dbReference type="RefSeq" id="WP_395509864.1">
    <property type="nucleotide sequence ID" value="NZ_JBBDHD010000026.1"/>
</dbReference>
<dbReference type="Proteomes" id="UP001610631">
    <property type="component" value="Unassembled WGS sequence"/>
</dbReference>
<evidence type="ECO:0000313" key="2">
    <source>
        <dbReference type="EMBL" id="MFH7596022.1"/>
    </source>
</evidence>
<feature type="compositionally biased region" description="Basic and acidic residues" evidence="1">
    <location>
        <begin position="38"/>
        <end position="50"/>
    </location>
</feature>
<keyword evidence="3" id="KW-1185">Reference proteome</keyword>
<dbReference type="EMBL" id="JBBDHD010000026">
    <property type="protein sequence ID" value="MFH7596022.1"/>
    <property type="molecule type" value="Genomic_DNA"/>
</dbReference>
<feature type="region of interest" description="Disordered" evidence="1">
    <location>
        <begin position="30"/>
        <end position="50"/>
    </location>
</feature>
<name>A0ABW7PDM7_9ACTN</name>
<gene>
    <name evidence="2" type="ORF">WDV06_13090</name>
</gene>
<evidence type="ECO:0000256" key="1">
    <source>
        <dbReference type="SAM" id="MobiDB-lite"/>
    </source>
</evidence>
<comment type="caution">
    <text evidence="2">The sequence shown here is derived from an EMBL/GenBank/DDBJ whole genome shotgun (WGS) entry which is preliminary data.</text>
</comment>
<proteinExistence type="predicted"/>
<protein>
    <submittedName>
        <fullName evidence="2">Uncharacterized protein</fullName>
    </submittedName>
</protein>
<accession>A0ABW7PDM7</accession>
<sequence>MSMRIPGEGRYEITGEHLDDLDQVDTTAPQAAACARDTAPRRGPDPRAGV</sequence>
<reference evidence="2 3" key="1">
    <citation type="submission" date="2024-03" db="EMBL/GenBank/DDBJ databases">
        <title>Whole genome sequencing of Streptomyces racemochromogenes, to identify antimicrobial biosynthetic gene clusters.</title>
        <authorList>
            <person name="Suryawanshi P."/>
            <person name="Krishnaraj P.U."/>
            <person name="Arun Y.P."/>
            <person name="Suryawanshi M.P."/>
            <person name="Rakshit O."/>
        </authorList>
    </citation>
    <scope>NUCLEOTIDE SEQUENCE [LARGE SCALE GENOMIC DNA]</scope>
    <source>
        <strain evidence="2 3">AUDT626</strain>
    </source>
</reference>
<evidence type="ECO:0000313" key="3">
    <source>
        <dbReference type="Proteomes" id="UP001610631"/>
    </source>
</evidence>